<reference evidence="2 3" key="1">
    <citation type="submission" date="2021-01" db="EMBL/GenBank/DDBJ databases">
        <title>WGS of actinomycetes isolated from Thailand.</title>
        <authorList>
            <person name="Thawai C."/>
        </authorList>
    </citation>
    <scope>NUCLEOTIDE SEQUENCE [LARGE SCALE GENOMIC DNA]</scope>
    <source>
        <strain evidence="2 3">CA3R110</strain>
    </source>
</reference>
<proteinExistence type="predicted"/>
<dbReference type="RefSeq" id="WP_201857978.1">
    <property type="nucleotide sequence ID" value="NZ_JAERRG010000045.1"/>
</dbReference>
<evidence type="ECO:0000256" key="1">
    <source>
        <dbReference type="SAM" id="MobiDB-lite"/>
    </source>
</evidence>
<feature type="region of interest" description="Disordered" evidence="1">
    <location>
        <begin position="1"/>
        <end position="26"/>
    </location>
</feature>
<accession>A0ABS1Q769</accession>
<keyword evidence="3" id="KW-1185">Reference proteome</keyword>
<sequence>MTDEANSSSDGRDSANQKGSQRPIRISSESLGLLRAAIARAAARNNPAFEASGRQAAVSIGHLVAAQVVASMERLRAAAVAWRR</sequence>
<evidence type="ECO:0000313" key="2">
    <source>
        <dbReference type="EMBL" id="MBL1120210.1"/>
    </source>
</evidence>
<organism evidence="2 3">
    <name type="scientific">Streptomyces endocoffeicus</name>
    <dbReference type="NCBI Taxonomy" id="2898945"/>
    <lineage>
        <taxon>Bacteria</taxon>
        <taxon>Bacillati</taxon>
        <taxon>Actinomycetota</taxon>
        <taxon>Actinomycetes</taxon>
        <taxon>Kitasatosporales</taxon>
        <taxon>Streptomycetaceae</taxon>
        <taxon>Streptomyces</taxon>
    </lineage>
</organism>
<gene>
    <name evidence="2" type="ORF">JK364_49160</name>
</gene>
<comment type="caution">
    <text evidence="2">The sequence shown here is derived from an EMBL/GenBank/DDBJ whole genome shotgun (WGS) entry which is preliminary data.</text>
</comment>
<dbReference type="Proteomes" id="UP000621510">
    <property type="component" value="Unassembled WGS sequence"/>
</dbReference>
<dbReference type="EMBL" id="JAERRG010000045">
    <property type="protein sequence ID" value="MBL1120210.1"/>
    <property type="molecule type" value="Genomic_DNA"/>
</dbReference>
<protein>
    <submittedName>
        <fullName evidence="2">Uncharacterized protein</fullName>
    </submittedName>
</protein>
<evidence type="ECO:0000313" key="3">
    <source>
        <dbReference type="Proteomes" id="UP000621510"/>
    </source>
</evidence>
<name>A0ABS1Q769_9ACTN</name>